<dbReference type="Proteomes" id="UP000318823">
    <property type="component" value="Chromosome"/>
</dbReference>
<feature type="region of interest" description="Disordered" evidence="1">
    <location>
        <begin position="239"/>
        <end position="283"/>
    </location>
</feature>
<evidence type="ECO:0000313" key="3">
    <source>
        <dbReference type="Proteomes" id="UP000318823"/>
    </source>
</evidence>
<dbReference type="EMBL" id="CP041395">
    <property type="protein sequence ID" value="QDM08676.1"/>
    <property type="molecule type" value="Genomic_DNA"/>
</dbReference>
<reference evidence="3" key="1">
    <citation type="journal article" date="2018" name="J. Anim. Genet.">
        <title>Acquired interbacterial defense systems protect against interspecies antagonism in the human gut microbiome.</title>
        <authorList>
            <person name="Ross B.D."/>
            <person name="Verster A.J."/>
            <person name="Radey M.C."/>
            <person name="Schmidtke D.T."/>
            <person name="Pope C.E."/>
            <person name="Hoffman L.R."/>
            <person name="Hajjar A."/>
            <person name="Peterson S.B."/>
            <person name="Borenstein E."/>
            <person name="Mougous J."/>
        </authorList>
    </citation>
    <scope>NUCLEOTIDE SEQUENCE [LARGE SCALE GENOMIC DNA]</scope>
    <source>
        <strain evidence="3">3725 D1 iv</strain>
    </source>
</reference>
<dbReference type="AlphaFoldDB" id="A0AAP9DH32"/>
<protein>
    <submittedName>
        <fullName evidence="2">Uncharacterized protein</fullName>
    </submittedName>
</protein>
<name>A0AAP9DH32_BACOV</name>
<accession>A0AAP9DH32</accession>
<organism evidence="2 3">
    <name type="scientific">Bacteroides ovatus</name>
    <dbReference type="NCBI Taxonomy" id="28116"/>
    <lineage>
        <taxon>Bacteria</taxon>
        <taxon>Pseudomonadati</taxon>
        <taxon>Bacteroidota</taxon>
        <taxon>Bacteroidia</taxon>
        <taxon>Bacteroidales</taxon>
        <taxon>Bacteroidaceae</taxon>
        <taxon>Bacteroides</taxon>
    </lineage>
</organism>
<feature type="compositionally biased region" description="Basic residues" evidence="1">
    <location>
        <begin position="248"/>
        <end position="270"/>
    </location>
</feature>
<gene>
    <name evidence="2" type="ORF">DYI28_08010</name>
</gene>
<proteinExistence type="predicted"/>
<sequence length="283" mass="32380">MPMMTDRRHSCGGHFFKTRLPPFLPSGCFPIIYRLSQPVNQWKVCAVTSRQGKVREARSKPAAARIVPFHAGASTCRNNTVFHSPTGLYAAGFGLSASVPYLSLVTCHVKGKRRYFLSAPRFHSARSKFRRGTDKENPFHVCPGRPLPDPPKPHSFLLHFLLHLYPARPYPLLPSYFPDRSRLFSAVAVRFSNCKGRLPRLIRRLEVHSLQILPFCERVIGRENRCMKPCRQSCTASVKSRNGSSREKNRKKGKKQMFHIKDKRWTRKTVKQANAQNGRLKKS</sequence>
<evidence type="ECO:0000313" key="2">
    <source>
        <dbReference type="EMBL" id="QDM08676.1"/>
    </source>
</evidence>
<evidence type="ECO:0000256" key="1">
    <source>
        <dbReference type="SAM" id="MobiDB-lite"/>
    </source>
</evidence>